<dbReference type="Proteomes" id="UP001465976">
    <property type="component" value="Unassembled WGS sequence"/>
</dbReference>
<reference evidence="9 10" key="1">
    <citation type="submission" date="2024-02" db="EMBL/GenBank/DDBJ databases">
        <title>A draft genome for the cacao thread blight pathogen Marasmius crinis-equi.</title>
        <authorList>
            <person name="Cohen S.P."/>
            <person name="Baruah I.K."/>
            <person name="Amoako-Attah I."/>
            <person name="Bukari Y."/>
            <person name="Meinhardt L.W."/>
            <person name="Bailey B.A."/>
        </authorList>
    </citation>
    <scope>NUCLEOTIDE SEQUENCE [LARGE SCALE GENOMIC DNA]</scope>
    <source>
        <strain evidence="9 10">GH-76</strain>
    </source>
</reference>
<evidence type="ECO:0000256" key="6">
    <source>
        <dbReference type="ARBA" id="ARBA00023136"/>
    </source>
</evidence>
<feature type="transmembrane region" description="Helical" evidence="8">
    <location>
        <begin position="20"/>
        <end position="38"/>
    </location>
</feature>
<dbReference type="PANTHER" id="PTHR13505">
    <property type="entry name" value="TRANSMEMBRANE PROTEIN 208"/>
    <property type="match status" value="1"/>
</dbReference>
<accession>A0ABR3G381</accession>
<name>A0ABR3G381_9AGAR</name>
<comment type="similarity">
    <text evidence="2">Belongs to the TMEM208 family.</text>
</comment>
<proteinExistence type="inferred from homology"/>
<evidence type="ECO:0000256" key="2">
    <source>
        <dbReference type="ARBA" id="ARBA00009950"/>
    </source>
</evidence>
<comment type="subcellular location">
    <subcellularLocation>
        <location evidence="1">Endoplasmic reticulum membrane</location>
        <topology evidence="1">Multi-pass membrane protein</topology>
    </subcellularLocation>
</comment>
<keyword evidence="5 8" id="KW-1133">Transmembrane helix</keyword>
<evidence type="ECO:0000256" key="7">
    <source>
        <dbReference type="SAM" id="MobiDB-lite"/>
    </source>
</evidence>
<keyword evidence="4" id="KW-0256">Endoplasmic reticulum</keyword>
<evidence type="ECO:0000256" key="3">
    <source>
        <dbReference type="ARBA" id="ARBA00022692"/>
    </source>
</evidence>
<feature type="region of interest" description="Disordered" evidence="7">
    <location>
        <begin position="147"/>
        <end position="186"/>
    </location>
</feature>
<evidence type="ECO:0000256" key="4">
    <source>
        <dbReference type="ARBA" id="ARBA00022824"/>
    </source>
</evidence>
<evidence type="ECO:0000256" key="5">
    <source>
        <dbReference type="ARBA" id="ARBA00022989"/>
    </source>
</evidence>
<keyword evidence="10" id="KW-1185">Reference proteome</keyword>
<gene>
    <name evidence="9" type="ORF">V5O48_000002</name>
</gene>
<dbReference type="Pfam" id="PF05620">
    <property type="entry name" value="TMEM208_SND2"/>
    <property type="match status" value="1"/>
</dbReference>
<evidence type="ECO:0000256" key="1">
    <source>
        <dbReference type="ARBA" id="ARBA00004477"/>
    </source>
</evidence>
<evidence type="ECO:0000313" key="10">
    <source>
        <dbReference type="Proteomes" id="UP001465976"/>
    </source>
</evidence>
<protein>
    <recommendedName>
        <fullName evidence="11">DUF788-domain-containing protein</fullName>
    </recommendedName>
</protein>
<dbReference type="EMBL" id="JBAHYK010000001">
    <property type="protein sequence ID" value="KAL0581945.1"/>
    <property type="molecule type" value="Genomic_DNA"/>
</dbReference>
<feature type="transmembrane region" description="Helical" evidence="8">
    <location>
        <begin position="50"/>
        <end position="68"/>
    </location>
</feature>
<sequence>MANASAKRIAGQNEATVKNLKLGMMIPTILSIVLRLLFRRDSLPPSKGSLVLYIATFLPALYLSNYLIKIGSTRRDPTTGTLISYGEDLNQPGVTEWCFDVLYVTWTCQVGSGAFGEWFWWLYMVIPLYAVYKLWSSVISPMFFSQSAGSQEADTNAEPATSKRQEKLRKRQERGDPRVQAQVRKK</sequence>
<keyword evidence="3 8" id="KW-0812">Transmembrane</keyword>
<evidence type="ECO:0000313" key="9">
    <source>
        <dbReference type="EMBL" id="KAL0581945.1"/>
    </source>
</evidence>
<organism evidence="9 10">
    <name type="scientific">Marasmius crinis-equi</name>
    <dbReference type="NCBI Taxonomy" id="585013"/>
    <lineage>
        <taxon>Eukaryota</taxon>
        <taxon>Fungi</taxon>
        <taxon>Dikarya</taxon>
        <taxon>Basidiomycota</taxon>
        <taxon>Agaricomycotina</taxon>
        <taxon>Agaricomycetes</taxon>
        <taxon>Agaricomycetidae</taxon>
        <taxon>Agaricales</taxon>
        <taxon>Marasmiineae</taxon>
        <taxon>Marasmiaceae</taxon>
        <taxon>Marasmius</taxon>
    </lineage>
</organism>
<dbReference type="PANTHER" id="PTHR13505:SF7">
    <property type="entry name" value="TRANSMEMBRANE PROTEIN 208"/>
    <property type="match status" value="1"/>
</dbReference>
<evidence type="ECO:0008006" key="11">
    <source>
        <dbReference type="Google" id="ProtNLM"/>
    </source>
</evidence>
<dbReference type="InterPro" id="IPR008506">
    <property type="entry name" value="SND2/TMEM208"/>
</dbReference>
<keyword evidence="6 8" id="KW-0472">Membrane</keyword>
<evidence type="ECO:0000256" key="8">
    <source>
        <dbReference type="SAM" id="Phobius"/>
    </source>
</evidence>
<comment type="caution">
    <text evidence="9">The sequence shown here is derived from an EMBL/GenBank/DDBJ whole genome shotgun (WGS) entry which is preliminary data.</text>
</comment>